<keyword evidence="1" id="KW-0812">Transmembrane</keyword>
<evidence type="ECO:0000256" key="1">
    <source>
        <dbReference type="SAM" id="Phobius"/>
    </source>
</evidence>
<protein>
    <submittedName>
        <fullName evidence="3">Glycosyltransferase</fullName>
    </submittedName>
</protein>
<feature type="domain" description="Glycosyltransferase 2-like" evidence="2">
    <location>
        <begin position="7"/>
        <end position="168"/>
    </location>
</feature>
<dbReference type="SUPFAM" id="SSF53448">
    <property type="entry name" value="Nucleotide-diphospho-sugar transferases"/>
    <property type="match status" value="1"/>
</dbReference>
<keyword evidence="1" id="KW-1133">Transmembrane helix</keyword>
<reference evidence="3 4" key="1">
    <citation type="submission" date="2018-08" db="EMBL/GenBank/DDBJ databases">
        <title>Draft genome sequence of Psychrilyobacter sp. strain SD5 isolated from Black Sea water.</title>
        <authorList>
            <person name="Yadav S."/>
            <person name="Villanueva L."/>
            <person name="Damste J.S.S."/>
        </authorList>
    </citation>
    <scope>NUCLEOTIDE SEQUENCE [LARGE SCALE GENOMIC DNA]</scope>
    <source>
        <strain evidence="3 4">SD5</strain>
    </source>
</reference>
<dbReference type="InterPro" id="IPR029044">
    <property type="entry name" value="Nucleotide-diphossugar_trans"/>
</dbReference>
<dbReference type="CDD" id="cd00761">
    <property type="entry name" value="Glyco_tranf_GTA_type"/>
    <property type="match status" value="1"/>
</dbReference>
<gene>
    <name evidence="3" type="ORF">DYH56_06775</name>
</gene>
<comment type="caution">
    <text evidence="3">The sequence shown here is derived from an EMBL/GenBank/DDBJ whole genome shotgun (WGS) entry which is preliminary data.</text>
</comment>
<keyword evidence="4" id="KW-1185">Reference proteome</keyword>
<dbReference type="PANTHER" id="PTHR22916">
    <property type="entry name" value="GLYCOSYLTRANSFERASE"/>
    <property type="match status" value="1"/>
</dbReference>
<sequence length="308" mass="36232">MVKLKLTIFTPTYNRAYTLYKCYESLKRQSEKNFKWLIIDDGSSDGTEKMVEKWKGEKNDFDILYYYQKNQGMHGAHNTAYSLIDTELNVCIDSDDYMTDDAVEKILKFWQTNKDKKICGFAALNAKENGELIGTRFPKDLKTSKSFELYSKHGVRGDKKFIYRTEITKLYPYPLFKGEKYVGLDYKYKKYDLDYELALMNEVVCIVEYLEDGSSKNMLNQYLKNPKGFSFYRKENMKYPNTGLLYKYKECIHYVASSIICKNKSFLKESPLKILTFLALPAGYIFFLYILKNAGEDNKGAFLWKYFI</sequence>
<dbReference type="Pfam" id="PF00535">
    <property type="entry name" value="Glycos_transf_2"/>
    <property type="match status" value="1"/>
</dbReference>
<feature type="transmembrane region" description="Helical" evidence="1">
    <location>
        <begin position="272"/>
        <end position="291"/>
    </location>
</feature>
<evidence type="ECO:0000313" key="3">
    <source>
        <dbReference type="EMBL" id="REI41605.1"/>
    </source>
</evidence>
<accession>A0ABX9KHQ5</accession>
<evidence type="ECO:0000313" key="4">
    <source>
        <dbReference type="Proteomes" id="UP000263486"/>
    </source>
</evidence>
<dbReference type="InterPro" id="IPR001173">
    <property type="entry name" value="Glyco_trans_2-like"/>
</dbReference>
<dbReference type="EMBL" id="QUAJ01000009">
    <property type="protein sequence ID" value="REI41605.1"/>
    <property type="molecule type" value="Genomic_DNA"/>
</dbReference>
<keyword evidence="1" id="KW-0472">Membrane</keyword>
<organism evidence="3 4">
    <name type="scientific">Psychrilyobacter piezotolerans</name>
    <dbReference type="NCBI Taxonomy" id="2293438"/>
    <lineage>
        <taxon>Bacteria</taxon>
        <taxon>Fusobacteriati</taxon>
        <taxon>Fusobacteriota</taxon>
        <taxon>Fusobacteriia</taxon>
        <taxon>Fusobacteriales</taxon>
        <taxon>Fusobacteriaceae</taxon>
        <taxon>Psychrilyobacter</taxon>
    </lineage>
</organism>
<dbReference type="Proteomes" id="UP000263486">
    <property type="component" value="Unassembled WGS sequence"/>
</dbReference>
<proteinExistence type="predicted"/>
<evidence type="ECO:0000259" key="2">
    <source>
        <dbReference type="Pfam" id="PF00535"/>
    </source>
</evidence>
<dbReference type="Gene3D" id="3.90.550.10">
    <property type="entry name" value="Spore Coat Polysaccharide Biosynthesis Protein SpsA, Chain A"/>
    <property type="match status" value="1"/>
</dbReference>
<name>A0ABX9KHQ5_9FUSO</name>